<feature type="transmembrane region" description="Helical" evidence="1">
    <location>
        <begin position="878"/>
        <end position="899"/>
    </location>
</feature>
<feature type="transmembrane region" description="Helical" evidence="1">
    <location>
        <begin position="905"/>
        <end position="929"/>
    </location>
</feature>
<feature type="transmembrane region" description="Helical" evidence="1">
    <location>
        <begin position="851"/>
        <end position="871"/>
    </location>
</feature>
<feature type="transmembrane region" description="Helical" evidence="1">
    <location>
        <begin position="383"/>
        <end position="406"/>
    </location>
</feature>
<feature type="transmembrane region" description="Helical" evidence="1">
    <location>
        <begin position="977"/>
        <end position="998"/>
    </location>
</feature>
<dbReference type="Gene3D" id="1.20.1640.10">
    <property type="entry name" value="Multidrug efflux transporter AcrB transmembrane domain"/>
    <property type="match status" value="2"/>
</dbReference>
<dbReference type="Pfam" id="PF00873">
    <property type="entry name" value="ACR_tran"/>
    <property type="match status" value="1"/>
</dbReference>
<dbReference type="SUPFAM" id="SSF82714">
    <property type="entry name" value="Multidrug efflux transporter AcrB TolC docking domain, DN and DC subdomains"/>
    <property type="match status" value="2"/>
</dbReference>
<dbReference type="GO" id="GO:0005886">
    <property type="term" value="C:plasma membrane"/>
    <property type="evidence" value="ECO:0007669"/>
    <property type="project" value="TreeGrafter"/>
</dbReference>
<dbReference type="PANTHER" id="PTHR32063">
    <property type="match status" value="1"/>
</dbReference>
<dbReference type="InterPro" id="IPR001036">
    <property type="entry name" value="Acrflvin-R"/>
</dbReference>
<dbReference type="Gene3D" id="3.30.70.1320">
    <property type="entry name" value="Multidrug efflux transporter AcrB pore domain like"/>
    <property type="match status" value="1"/>
</dbReference>
<dbReference type="KEGG" id="pspc:Strain318_000384"/>
<dbReference type="AlphaFoldDB" id="A0AA49JSI8"/>
<feature type="transmembrane region" description="Helical" evidence="1">
    <location>
        <begin position="332"/>
        <end position="350"/>
    </location>
</feature>
<keyword evidence="1" id="KW-0472">Membrane</keyword>
<protein>
    <submittedName>
        <fullName evidence="2">Efflux RND transporter permease subunit</fullName>
    </submittedName>
</protein>
<dbReference type="EMBL" id="CP130613">
    <property type="protein sequence ID" value="WKW14059.1"/>
    <property type="molecule type" value="Genomic_DNA"/>
</dbReference>
<keyword evidence="4" id="KW-1185">Reference proteome</keyword>
<reference evidence="2" key="1">
    <citation type="submission" date="2023-07" db="EMBL/GenBank/DDBJ databases">
        <authorList>
            <person name="Haufschild T."/>
            <person name="Kallscheuer N."/>
            <person name="Hammer J."/>
            <person name="Kohn T."/>
            <person name="Kabuu M."/>
            <person name="Jogler M."/>
            <person name="Wohfarth N."/>
            <person name="Heuer A."/>
            <person name="Rohde M."/>
            <person name="van Teeseling M.C.F."/>
            <person name="Jogler C."/>
        </authorList>
    </citation>
    <scope>NUCLEOTIDE SEQUENCE</scope>
    <source>
        <strain evidence="2">Strain 138</strain>
        <strain evidence="3">Strain 318</strain>
    </source>
</reference>
<accession>A0AA49JSI8</accession>
<feature type="transmembrane region" description="Helical" evidence="1">
    <location>
        <begin position="524"/>
        <end position="546"/>
    </location>
</feature>
<feature type="transmembrane region" description="Helical" evidence="1">
    <location>
        <begin position="459"/>
        <end position="486"/>
    </location>
</feature>
<dbReference type="PANTHER" id="PTHR32063:SF24">
    <property type="entry name" value="CATION EFFLUX SYSTEM (ACRB_ACRD_ACRF FAMILY)"/>
    <property type="match status" value="1"/>
</dbReference>
<dbReference type="SUPFAM" id="SSF82866">
    <property type="entry name" value="Multidrug efflux transporter AcrB transmembrane domain"/>
    <property type="match status" value="2"/>
</dbReference>
<evidence type="ECO:0000313" key="3">
    <source>
        <dbReference type="EMBL" id="WKW14059.1"/>
    </source>
</evidence>
<gene>
    <name evidence="2" type="ORF">Strain138_000384</name>
    <name evidence="3" type="ORF">Strain318_000384</name>
</gene>
<dbReference type="InterPro" id="IPR027463">
    <property type="entry name" value="AcrB_DN_DC_subdom"/>
</dbReference>
<dbReference type="PRINTS" id="PR00702">
    <property type="entry name" value="ACRIFLAVINRP"/>
</dbReference>
<dbReference type="Proteomes" id="UP001229955">
    <property type="component" value="Chromosome"/>
</dbReference>
<dbReference type="RefSeq" id="WP_367886851.1">
    <property type="nucleotide sequence ID" value="NZ_CP130612.1"/>
</dbReference>
<organism evidence="2">
    <name type="scientific">Pseudogemmatithrix spongiicola</name>
    <dbReference type="NCBI Taxonomy" id="3062599"/>
    <lineage>
        <taxon>Bacteria</taxon>
        <taxon>Pseudomonadati</taxon>
        <taxon>Gemmatimonadota</taxon>
        <taxon>Gemmatimonadia</taxon>
        <taxon>Gemmatimonadales</taxon>
        <taxon>Gemmatimonadaceae</taxon>
        <taxon>Pseudogemmatithrix</taxon>
    </lineage>
</organism>
<dbReference type="GO" id="GO:0042910">
    <property type="term" value="F:xenobiotic transmembrane transporter activity"/>
    <property type="evidence" value="ECO:0007669"/>
    <property type="project" value="TreeGrafter"/>
</dbReference>
<feature type="transmembrane region" description="Helical" evidence="1">
    <location>
        <begin position="357"/>
        <end position="377"/>
    </location>
</feature>
<dbReference type="Gene3D" id="3.30.70.1430">
    <property type="entry name" value="Multidrug efflux transporter AcrB pore domain"/>
    <property type="match status" value="2"/>
</dbReference>
<evidence type="ECO:0000313" key="2">
    <source>
        <dbReference type="EMBL" id="WKW11149.1"/>
    </source>
</evidence>
<name>A0AA49JSI8_9BACT</name>
<sequence>MSIVGFSVRNRQFMLVAFVALLATGAFSMLTIPRAEDPTFPIPVFPVVAVYPGASPTDIEQLVVDPIEDRIRALEDLKDVKTSIEDGLAVIVPEFDVSVDADRKYDEILREVNALRGDLPSDLAVLEVQRINAADVNIAQFALVSVTAPYHELDKAARALRDDLARLPGVKKAETWGYPRREVRVALDVGRLAELGIPLTRVLQAVGGESLNIPGGSVDAGNRRFNVKTSGGYRSLEQIRATVIAGAPGSTLRLGDVAEVEWDYETVKYTARSNGKRAVWITVAMQENQNIMAVRDRVWAAADAFEASLPASMTFERPFDQSKNVQARLSRLTADFMIAIALVVLTLLPLGFRASAIVMVSIPLSLAIGVTLLKVFGFSINQLSIVGFVIALGLLVDDSIVVVENIARWLREGSSRVSAAIKGTNQILVAVIGTTATLVFAFLPVMMLPGTAGKFIRSLPAAVVLTIAASLLVSITIIPFLAAMFLKEEGDEHGNVFMRALNRGIDATYGRVLHRALARPVQTLAVAAVLFAGTLALIPSIGFSLFPKAGTPQFLVTVNAPEGSSLTVVDSAVAFAERALVKRESVRQVYANIGRGNPNIYYNIQSLAERSTRGELFVLTREYDPASTPALLDSLRVEFDAYPDARIQVTEFENGPPIDAPVAMRITGDDLDSLRAIAARVERVLDATEGTRDVLNPLRVSRTDLRLRADRAKAGLYGVPTAEVDRAVRLGLEGLVAGRVRDRDGEEYDVTLRLPGPARKGPEVLDRLYAGSVTGAQVPVRQLASLEFETSPPVIQHYDGERAVTVTSQVRTGYNTDRVTRAVLSVVDTLSLPEGYAITAAGEIESRQESFGGLGAAILIATFGILAILILEFKTFRGMLIVSSVIPLGVIGGLVGLWVTGYTLSFSSVIGFVALIGIEIKSSILLVDFTNQLRAEGVGLDDAIERAGKIRFVPIVLTSMTAIGGLIPLAIQGSSLYSPLAIVIIGGLVSSTLLSRLVTPVLYKLLPPTQEEVTQTGEFAVVAG</sequence>
<dbReference type="Gene3D" id="3.30.2090.10">
    <property type="entry name" value="Multidrug efflux transporter AcrB TolC docking domain, DN and DC subdomains"/>
    <property type="match status" value="2"/>
</dbReference>
<accession>A0AA49JY74</accession>
<keyword evidence="1" id="KW-0812">Transmembrane</keyword>
<dbReference type="Gene3D" id="3.30.70.1440">
    <property type="entry name" value="Multidrug efflux transporter AcrB pore domain"/>
    <property type="match status" value="1"/>
</dbReference>
<evidence type="ECO:0000313" key="4">
    <source>
        <dbReference type="Proteomes" id="UP001229955"/>
    </source>
</evidence>
<feature type="transmembrane region" description="Helical" evidence="1">
    <location>
        <begin position="427"/>
        <end position="447"/>
    </location>
</feature>
<dbReference type="SUPFAM" id="SSF82693">
    <property type="entry name" value="Multidrug efflux transporter AcrB pore domain, PN1, PN2, PC1 and PC2 subdomains"/>
    <property type="match status" value="2"/>
</dbReference>
<feature type="transmembrane region" description="Helical" evidence="1">
    <location>
        <begin position="950"/>
        <end position="971"/>
    </location>
</feature>
<evidence type="ECO:0000256" key="1">
    <source>
        <dbReference type="SAM" id="Phobius"/>
    </source>
</evidence>
<dbReference type="EMBL" id="CP130612">
    <property type="protein sequence ID" value="WKW11149.1"/>
    <property type="molecule type" value="Genomic_DNA"/>
</dbReference>
<keyword evidence="1" id="KW-1133">Transmembrane helix</keyword>
<proteinExistence type="predicted"/>